<dbReference type="SUPFAM" id="SSF53795">
    <property type="entry name" value="PEP carboxykinase-like"/>
    <property type="match status" value="1"/>
</dbReference>
<evidence type="ECO:0000256" key="8">
    <source>
        <dbReference type="ARBA" id="ARBA00023239"/>
    </source>
</evidence>
<dbReference type="InterPro" id="IPR001272">
    <property type="entry name" value="PEP_carboxykinase_ATP"/>
</dbReference>
<dbReference type="Gene3D" id="3.40.449.10">
    <property type="entry name" value="Phosphoenolpyruvate Carboxykinase, domain 1"/>
    <property type="match status" value="1"/>
</dbReference>
<comment type="subcellular location">
    <subcellularLocation>
        <location evidence="10">Cytoplasm</location>
    </subcellularLocation>
</comment>
<reference evidence="11" key="1">
    <citation type="submission" date="2021-03" db="EMBL/GenBank/DDBJ databases">
        <authorList>
            <person name="Ping X."/>
        </authorList>
    </citation>
    <scope>NUCLEOTIDE SEQUENCE</scope>
    <source>
        <strain evidence="11">E313</strain>
    </source>
</reference>
<dbReference type="NCBIfam" id="NF006820">
    <property type="entry name" value="PRK09344.1-2"/>
    <property type="match status" value="1"/>
</dbReference>
<dbReference type="SUPFAM" id="SSF68923">
    <property type="entry name" value="PEP carboxykinase N-terminal domain"/>
    <property type="match status" value="1"/>
</dbReference>
<feature type="binding site" evidence="10">
    <location>
        <begin position="237"/>
        <end position="245"/>
    </location>
    <ligand>
        <name>ATP</name>
        <dbReference type="ChEBI" id="CHEBI:30616"/>
    </ligand>
</feature>
<accession>A0ABS8EKU5</accession>
<keyword evidence="12" id="KW-1185">Reference proteome</keyword>
<keyword evidence="8 10" id="KW-0456">Lyase</keyword>
<feature type="binding site" evidence="10">
    <location>
        <position position="201"/>
    </location>
    <ligand>
        <name>Mn(2+)</name>
        <dbReference type="ChEBI" id="CHEBI:29035"/>
    </ligand>
</feature>
<dbReference type="NCBIfam" id="TIGR00224">
    <property type="entry name" value="pckA"/>
    <property type="match status" value="1"/>
</dbReference>
<evidence type="ECO:0000256" key="1">
    <source>
        <dbReference type="ARBA" id="ARBA00004742"/>
    </source>
</evidence>
<dbReference type="PANTHER" id="PTHR30031:SF0">
    <property type="entry name" value="PHOSPHOENOLPYRUVATE CARBOXYKINASE (ATP)"/>
    <property type="match status" value="1"/>
</dbReference>
<dbReference type="Gene3D" id="3.90.228.20">
    <property type="match status" value="1"/>
</dbReference>
<comment type="caution">
    <text evidence="11">The sequence shown here is derived from an EMBL/GenBank/DDBJ whole genome shotgun (WGS) entry which is preliminary data.</text>
</comment>
<feature type="binding site" evidence="10">
    <location>
        <position position="201"/>
    </location>
    <ligand>
        <name>ATP</name>
        <dbReference type="ChEBI" id="CHEBI:30616"/>
    </ligand>
</feature>
<comment type="function">
    <text evidence="10">Involved in the gluconeogenesis. Catalyzes the conversion of oxaloacetate (OAA) to phosphoenolpyruvate (PEP) through direct phosphoryl transfer between the nucleoside triphosphate and OAA.</text>
</comment>
<feature type="binding site" evidence="10">
    <location>
        <position position="221"/>
    </location>
    <ligand>
        <name>Mn(2+)</name>
        <dbReference type="ChEBI" id="CHEBI:29035"/>
    </ligand>
</feature>
<keyword evidence="10" id="KW-0963">Cytoplasm</keyword>
<dbReference type="CDD" id="cd00484">
    <property type="entry name" value="PEPCK_ATP"/>
    <property type="match status" value="1"/>
</dbReference>
<comment type="catalytic activity">
    <reaction evidence="9 10">
        <text>oxaloacetate + ATP = phosphoenolpyruvate + ADP + CO2</text>
        <dbReference type="Rhea" id="RHEA:18617"/>
        <dbReference type="ChEBI" id="CHEBI:16452"/>
        <dbReference type="ChEBI" id="CHEBI:16526"/>
        <dbReference type="ChEBI" id="CHEBI:30616"/>
        <dbReference type="ChEBI" id="CHEBI:58702"/>
        <dbReference type="ChEBI" id="CHEBI:456216"/>
        <dbReference type="EC" id="4.1.1.49"/>
    </reaction>
</comment>
<feature type="binding site" evidence="10">
    <location>
        <position position="258"/>
    </location>
    <ligand>
        <name>Mn(2+)</name>
        <dbReference type="ChEBI" id="CHEBI:29035"/>
    </ligand>
</feature>
<dbReference type="HAMAP" id="MF_00453">
    <property type="entry name" value="PEPCK_ATP"/>
    <property type="match status" value="1"/>
</dbReference>
<dbReference type="Proteomes" id="UP000778797">
    <property type="component" value="Unassembled WGS sequence"/>
</dbReference>
<dbReference type="RefSeq" id="WP_227476230.1">
    <property type="nucleotide sequence ID" value="NZ_JAFMPT010000004.1"/>
</dbReference>
<evidence type="ECO:0000313" key="11">
    <source>
        <dbReference type="EMBL" id="MCC1483778.1"/>
    </source>
</evidence>
<dbReference type="EMBL" id="JAFMPT010000004">
    <property type="protein sequence ID" value="MCC1483778.1"/>
    <property type="molecule type" value="Genomic_DNA"/>
</dbReference>
<feature type="binding site" evidence="10">
    <location>
        <position position="221"/>
    </location>
    <ligand>
        <name>ATP</name>
        <dbReference type="ChEBI" id="CHEBI:30616"/>
    </ligand>
</feature>
<evidence type="ECO:0000256" key="6">
    <source>
        <dbReference type="ARBA" id="ARBA00022793"/>
    </source>
</evidence>
<feature type="binding site" evidence="10">
    <location>
        <position position="323"/>
    </location>
    <ligand>
        <name>ATP</name>
        <dbReference type="ChEBI" id="CHEBI:30616"/>
    </ligand>
</feature>
<reference evidence="11" key="2">
    <citation type="submission" date="2021-10" db="EMBL/GenBank/DDBJ databases">
        <title>Genome of Winogradskyella sp. E313.</title>
        <authorList>
            <person name="Zhou Y."/>
        </authorList>
    </citation>
    <scope>NUCLEOTIDE SEQUENCE</scope>
    <source>
        <strain evidence="11">E313</strain>
    </source>
</reference>
<evidence type="ECO:0000256" key="2">
    <source>
        <dbReference type="ARBA" id="ARBA00006052"/>
    </source>
</evidence>
<gene>
    <name evidence="10 11" type="primary">pckA</name>
    <name evidence="11" type="ORF">J1C55_04170</name>
</gene>
<keyword evidence="4 10" id="KW-0312">Gluconeogenesis</keyword>
<feature type="binding site" evidence="10">
    <location>
        <position position="287"/>
    </location>
    <ligand>
        <name>ATP</name>
        <dbReference type="ChEBI" id="CHEBI:30616"/>
    </ligand>
</feature>
<evidence type="ECO:0000256" key="10">
    <source>
        <dbReference type="HAMAP-Rule" id="MF_00453"/>
    </source>
</evidence>
<dbReference type="NCBIfam" id="NF006821">
    <property type="entry name" value="PRK09344.1-3"/>
    <property type="match status" value="1"/>
</dbReference>
<dbReference type="PIRSF" id="PIRSF006294">
    <property type="entry name" value="PEP_crbxkin"/>
    <property type="match status" value="1"/>
</dbReference>
<dbReference type="InterPro" id="IPR013035">
    <property type="entry name" value="PEP_carboxykinase_C"/>
</dbReference>
<comment type="cofactor">
    <cofactor evidence="10">
        <name>Mn(2+)</name>
        <dbReference type="ChEBI" id="CHEBI:29035"/>
    </cofactor>
    <text evidence="10">Binds 1 Mn(2+) ion per subunit.</text>
</comment>
<keyword evidence="5 10" id="KW-0547">Nucleotide-binding</keyword>
<feature type="binding site" evidence="10">
    <location>
        <position position="323"/>
    </location>
    <ligand>
        <name>substrate</name>
    </ligand>
</feature>
<evidence type="ECO:0000256" key="5">
    <source>
        <dbReference type="ARBA" id="ARBA00022741"/>
    </source>
</evidence>
<keyword evidence="10" id="KW-0464">Manganese</keyword>
<evidence type="ECO:0000256" key="4">
    <source>
        <dbReference type="ARBA" id="ARBA00022432"/>
    </source>
</evidence>
<sequence length="538" mass="60207">MVNHTQSTKTISLEKYGIKNAKINYQLSSDKLHSETINKNQGVESAFGAIAVNTGEFTGRSPKDRFIVKDDITKDRIWWGAINIDFDSDKFQKLYDKVADYLSEKEVYVRDSYACADENYKLNIRVINEYPWSNMFAYNMFLRPTEEELKDFNPEWTVVNAPGFMADPEIDGTRQHNFAILDFTRKIALIGGTGYTGEIKKGIFSALNFILPVFKNTLPMHCSANVGKDGDTAIFFGLSGTGKTTLSTDPDRSLIGDDEHGWTSENTVFNFEGGCYAKVINLSEEQEPEIFGAIKKGAILENVIMDDNGNVDFEDTSITQNTRVSYPIYHIDNIKTPSIGQNPKNIFFLTADAFGVLPPISKLTPSQAAYHFMSGYTAKVAGTEAGVNEPQPSFSACFGAPFMPLHPAKYAEMLSKKMKEAGVNVWLINTGWTGGPYGVGSRMKLKYTRAMISAVLNGDLGPYNYEDYHIHSVFGVAQPRHCPGVPSEILSPRTTWNDDEAYYKMAFKLSNAFRENFSQFEAYASEEIRRGGPQRYGY</sequence>
<dbReference type="EC" id="4.1.1.49" evidence="3 10"/>
<protein>
    <recommendedName>
        <fullName evidence="3 10">Phosphoenolpyruvate carboxykinase (ATP)</fullName>
        <shortName evidence="10">PCK</shortName>
        <shortName evidence="10">PEP carboxykinase</shortName>
        <shortName evidence="10">PEPCK</shortName>
        <ecNumber evidence="3 10">4.1.1.49</ecNumber>
    </recommendedName>
</protein>
<organism evidence="11 12">
    <name type="scientific">Winogradskyella immobilis</name>
    <dbReference type="NCBI Taxonomy" id="2816852"/>
    <lineage>
        <taxon>Bacteria</taxon>
        <taxon>Pseudomonadati</taxon>
        <taxon>Bacteroidota</taxon>
        <taxon>Flavobacteriia</taxon>
        <taxon>Flavobacteriales</taxon>
        <taxon>Flavobacteriaceae</taxon>
        <taxon>Winogradskyella</taxon>
    </lineage>
</organism>
<dbReference type="InterPro" id="IPR008210">
    <property type="entry name" value="PEP_carboxykinase_N"/>
</dbReference>
<evidence type="ECO:0000256" key="3">
    <source>
        <dbReference type="ARBA" id="ARBA00012363"/>
    </source>
</evidence>
<evidence type="ECO:0000256" key="9">
    <source>
        <dbReference type="ARBA" id="ARBA00047371"/>
    </source>
</evidence>
<comment type="similarity">
    <text evidence="2 10">Belongs to the phosphoenolpyruvate carboxykinase (ATP) family.</text>
</comment>
<feature type="binding site" evidence="10">
    <location>
        <position position="201"/>
    </location>
    <ligand>
        <name>substrate</name>
    </ligand>
</feature>
<comment type="caution">
    <text evidence="10">Lacks conserved residue(s) required for the propagation of feature annotation.</text>
</comment>
<dbReference type="Gene3D" id="2.170.8.10">
    <property type="entry name" value="Phosphoenolpyruvate Carboxykinase, domain 2"/>
    <property type="match status" value="1"/>
</dbReference>
<feature type="binding site" evidence="10">
    <location>
        <position position="195"/>
    </location>
    <ligand>
        <name>substrate</name>
    </ligand>
</feature>
<keyword evidence="6 10" id="KW-0210">Decarboxylase</keyword>
<keyword evidence="10" id="KW-0479">Metal-binding</keyword>
<evidence type="ECO:0000256" key="7">
    <source>
        <dbReference type="ARBA" id="ARBA00022840"/>
    </source>
</evidence>
<proteinExistence type="inferred from homology"/>
<dbReference type="Pfam" id="PF01293">
    <property type="entry name" value="PEPCK_ATP"/>
    <property type="match status" value="1"/>
</dbReference>
<feature type="binding site" evidence="10">
    <location>
        <position position="448"/>
    </location>
    <ligand>
        <name>ATP</name>
        <dbReference type="ChEBI" id="CHEBI:30616"/>
    </ligand>
</feature>
<feature type="binding site" evidence="10">
    <location>
        <position position="60"/>
    </location>
    <ligand>
        <name>substrate</name>
    </ligand>
</feature>
<dbReference type="PANTHER" id="PTHR30031">
    <property type="entry name" value="PHOSPHOENOLPYRUVATE CARBOXYKINASE ATP"/>
    <property type="match status" value="1"/>
</dbReference>
<evidence type="ECO:0000313" key="12">
    <source>
        <dbReference type="Proteomes" id="UP000778797"/>
    </source>
</evidence>
<keyword evidence="7 10" id="KW-0067">ATP-binding</keyword>
<dbReference type="GO" id="GO:0004612">
    <property type="term" value="F:phosphoenolpyruvate carboxykinase (ATP) activity"/>
    <property type="evidence" value="ECO:0007669"/>
    <property type="project" value="UniProtKB-EC"/>
</dbReference>
<name>A0ABS8EKU5_9FLAO</name>
<comment type="pathway">
    <text evidence="1 10">Carbohydrate biosynthesis; gluconeogenesis.</text>
</comment>